<feature type="transmembrane region" description="Helical" evidence="1">
    <location>
        <begin position="188"/>
        <end position="207"/>
    </location>
</feature>
<reference evidence="2 3" key="1">
    <citation type="journal article" date="2014" name="Int. J. Syst. Evol. Microbiol.">
        <title>Arthrobacter pityocampae sp. nov., isolated from Thaumetopoea pityocampa (Lep., Thaumetopoeidae).</title>
        <authorList>
            <person name="Ince I.A."/>
            <person name="Demirbag Z."/>
            <person name="Kati H."/>
        </authorList>
    </citation>
    <scope>NUCLEOTIDE SEQUENCE [LARGE SCALE GENOMIC DNA]</scope>
    <source>
        <strain evidence="2 3">Tp2</strain>
    </source>
</reference>
<dbReference type="AlphaFoldDB" id="A0A2S5IZ78"/>
<feature type="transmembrane region" description="Helical" evidence="1">
    <location>
        <begin position="403"/>
        <end position="423"/>
    </location>
</feature>
<comment type="caution">
    <text evidence="2">The sequence shown here is derived from an EMBL/GenBank/DDBJ whole genome shotgun (WGS) entry which is preliminary data.</text>
</comment>
<keyword evidence="1" id="KW-1133">Transmembrane helix</keyword>
<feature type="transmembrane region" description="Helical" evidence="1">
    <location>
        <begin position="311"/>
        <end position="330"/>
    </location>
</feature>
<dbReference type="Proteomes" id="UP000239297">
    <property type="component" value="Unassembled WGS sequence"/>
</dbReference>
<proteinExistence type="predicted"/>
<feature type="transmembrane region" description="Helical" evidence="1">
    <location>
        <begin position="32"/>
        <end position="53"/>
    </location>
</feature>
<evidence type="ECO:0000313" key="3">
    <source>
        <dbReference type="Proteomes" id="UP000239297"/>
    </source>
</evidence>
<protein>
    <submittedName>
        <fullName evidence="2">Uncharacterized protein</fullName>
    </submittedName>
</protein>
<gene>
    <name evidence="2" type="ORF">C4K88_03885</name>
</gene>
<keyword evidence="3" id="KW-1185">Reference proteome</keyword>
<accession>A0A2S5IZ78</accession>
<feature type="transmembrane region" description="Helical" evidence="1">
    <location>
        <begin position="157"/>
        <end position="181"/>
    </location>
</feature>
<organism evidence="2 3">
    <name type="scientific">Arthrobacter pityocampae</name>
    <dbReference type="NCBI Taxonomy" id="547334"/>
    <lineage>
        <taxon>Bacteria</taxon>
        <taxon>Bacillati</taxon>
        <taxon>Actinomycetota</taxon>
        <taxon>Actinomycetes</taxon>
        <taxon>Micrococcales</taxon>
        <taxon>Micrococcaceae</taxon>
        <taxon>Arthrobacter</taxon>
    </lineage>
</organism>
<dbReference type="EMBL" id="PRKW01000002">
    <property type="protein sequence ID" value="PPB49843.1"/>
    <property type="molecule type" value="Genomic_DNA"/>
</dbReference>
<dbReference type="OrthoDB" id="4922321at2"/>
<feature type="transmembrane region" description="Helical" evidence="1">
    <location>
        <begin position="131"/>
        <end position="151"/>
    </location>
</feature>
<dbReference type="InterPro" id="IPR046264">
    <property type="entry name" value="DUF6297"/>
</dbReference>
<keyword evidence="1" id="KW-0812">Transmembrane</keyword>
<name>A0A2S5IZ78_9MICC</name>
<sequence length="499" mass="52145">MRRSREVVDFTRARTRRYNRARSSVRDLFIDVYSNALAAVCVLMMAGSLIVALRDELTGRNLGGAGLVAARWQVLPAEVLWVVLTYLALVGIALIARRVGPVTVSRAQAAWWLPLPVDRRPMVLPAFRGRLVLVGVVASAAYVPFSVLTALDRSPWAHAGSAVTFGAGALLAVAGAAILQLAQGSARVFRAAVLVGLLPVAVLPFLAPSAWSLAVVLTVTGIVVAYLLPRVGDVPGAELQRGGAVSGHAAASIFLIDVNELRRALAAEPRPGTSRRGARFYARPTRRAVTAVVRADIVAFLRLQPAPVGPLMWLGISVAAALITPTLPVLLQLGVVLVAGCATAAGTGTVARRTAVLPELDALLPISLVLARCSRMLMPALSLALWMSALTGALVAVSSGPSSLILLGAIAGAGMGAGAVRAATRPHTDWTTPPVETPFGTIPRDQVSSLLRGVDMTVLSMAPILLAFYLGTVHPWLILAQTIASATAITVQASTPNPR</sequence>
<feature type="transmembrane region" description="Helical" evidence="1">
    <location>
        <begin position="376"/>
        <end position="397"/>
    </location>
</feature>
<keyword evidence="1" id="KW-0472">Membrane</keyword>
<feature type="transmembrane region" description="Helical" evidence="1">
    <location>
        <begin position="450"/>
        <end position="470"/>
    </location>
</feature>
<feature type="transmembrane region" description="Helical" evidence="1">
    <location>
        <begin position="336"/>
        <end position="355"/>
    </location>
</feature>
<feature type="transmembrane region" description="Helical" evidence="1">
    <location>
        <begin position="73"/>
        <end position="96"/>
    </location>
</feature>
<evidence type="ECO:0000313" key="2">
    <source>
        <dbReference type="EMBL" id="PPB49843.1"/>
    </source>
</evidence>
<evidence type="ECO:0000256" key="1">
    <source>
        <dbReference type="SAM" id="Phobius"/>
    </source>
</evidence>
<dbReference type="RefSeq" id="WP_104120338.1">
    <property type="nucleotide sequence ID" value="NZ_PRKW01000002.1"/>
</dbReference>
<dbReference type="Pfam" id="PF19814">
    <property type="entry name" value="DUF6297"/>
    <property type="match status" value="1"/>
</dbReference>